<reference evidence="2" key="1">
    <citation type="submission" date="2018-11" db="EMBL/GenBank/DDBJ databases">
        <title>Proposal to divide the Flavobacteriaceae and reorganize its genera based on Amino Acid Identity values calculated from whole genome sequences.</title>
        <authorList>
            <person name="Nicholson A.C."/>
            <person name="Gulvik C.A."/>
            <person name="Whitney A.M."/>
            <person name="Sheth M."/>
            <person name="Batra D."/>
            <person name="Pryor J."/>
            <person name="Bernardet J.-F."/>
            <person name="Hugo C."/>
            <person name="Kampfer P."/>
            <person name="Newman J.D."/>
            <person name="McQuiston J.R."/>
        </authorList>
    </citation>
    <scope>NUCLEOTIDE SEQUENCE [LARGE SCALE GENOMIC DNA]</scope>
    <source>
        <strain evidence="2">H6466</strain>
    </source>
</reference>
<accession>A0A3G8ZEC9</accession>
<gene>
    <name evidence="1" type="ORF">EIB75_09855</name>
</gene>
<dbReference type="AlphaFoldDB" id="A0A3G8ZEC9"/>
<protein>
    <recommendedName>
        <fullName evidence="3">Lipoprotein</fullName>
    </recommendedName>
</protein>
<evidence type="ECO:0000313" key="2">
    <source>
        <dbReference type="Proteomes" id="UP000272316"/>
    </source>
</evidence>
<proteinExistence type="predicted"/>
<dbReference type="EMBL" id="CP034160">
    <property type="protein sequence ID" value="AZI55533.1"/>
    <property type="molecule type" value="Genomic_DNA"/>
</dbReference>
<sequence length="148" mass="16817">MKKLLLLIPISIILCSCPDMGESKHYKYTIANNSGTNIEIIPYISGVKNINQKKIISNGDSLQKELEVQPPYTSGLTMRHLITDSYDLTAIEIIFNNNKKIIYEVCPNLICTNKRNIFDVEYANDNIEIYTITPEDFQNATDCNGNCY</sequence>
<dbReference type="PROSITE" id="PS51257">
    <property type="entry name" value="PROKAR_LIPOPROTEIN"/>
    <property type="match status" value="1"/>
</dbReference>
<evidence type="ECO:0008006" key="3">
    <source>
        <dbReference type="Google" id="ProtNLM"/>
    </source>
</evidence>
<dbReference type="KEGG" id="eva:EIB75_09855"/>
<evidence type="ECO:0000313" key="1">
    <source>
        <dbReference type="EMBL" id="AZI55533.1"/>
    </source>
</evidence>
<dbReference type="RefSeq" id="WP_124986554.1">
    <property type="nucleotide sequence ID" value="NZ_CP034160.1"/>
</dbReference>
<organism evidence="1 2">
    <name type="scientific">Epilithonimonas vandammei</name>
    <dbReference type="NCBI Taxonomy" id="2487072"/>
    <lineage>
        <taxon>Bacteria</taxon>
        <taxon>Pseudomonadati</taxon>
        <taxon>Bacteroidota</taxon>
        <taxon>Flavobacteriia</taxon>
        <taxon>Flavobacteriales</taxon>
        <taxon>Weeksellaceae</taxon>
        <taxon>Chryseobacterium group</taxon>
        <taxon>Epilithonimonas</taxon>
    </lineage>
</organism>
<name>A0A3G8ZEC9_9FLAO</name>
<dbReference type="Proteomes" id="UP000272316">
    <property type="component" value="Chromosome"/>
</dbReference>